<evidence type="ECO:0000313" key="2">
    <source>
        <dbReference type="Proteomes" id="UP000078250"/>
    </source>
</evidence>
<gene>
    <name evidence="1" type="ORF">M997_2467</name>
</gene>
<name>A0AAJ3LT57_PROHU</name>
<keyword evidence="2" id="KW-1185">Reference proteome</keyword>
<reference evidence="1 2" key="1">
    <citation type="submission" date="2016-04" db="EMBL/GenBank/DDBJ databases">
        <title>ATOL: Assembling a taxonomically balanced genome-scale reconstruction of the evolutionary history of the Enterobacteriaceae.</title>
        <authorList>
            <person name="Plunkett G.III."/>
            <person name="Neeno-Eckwall E.C."/>
            <person name="Glasner J.D."/>
            <person name="Perna N.T."/>
        </authorList>
    </citation>
    <scope>NUCLEOTIDE SEQUENCE [LARGE SCALE GENOMIC DNA]</scope>
    <source>
        <strain evidence="1 2">ATCC 700826</strain>
    </source>
</reference>
<dbReference type="Proteomes" id="UP000078250">
    <property type="component" value="Unassembled WGS sequence"/>
</dbReference>
<proteinExistence type="predicted"/>
<organism evidence="1 2">
    <name type="scientific">Proteus hauseri ATCC 700826</name>
    <dbReference type="NCBI Taxonomy" id="1354271"/>
    <lineage>
        <taxon>Bacteria</taxon>
        <taxon>Pseudomonadati</taxon>
        <taxon>Pseudomonadota</taxon>
        <taxon>Gammaproteobacteria</taxon>
        <taxon>Enterobacterales</taxon>
        <taxon>Morganellaceae</taxon>
        <taxon>Proteus</taxon>
    </lineage>
</organism>
<dbReference type="RefSeq" id="WP_064720413.1">
    <property type="nucleotide sequence ID" value="NZ_LXEV01000028.1"/>
</dbReference>
<protein>
    <submittedName>
        <fullName evidence="1">Uncharacterized protein</fullName>
    </submittedName>
</protein>
<dbReference type="AlphaFoldDB" id="A0AAJ3LT57"/>
<comment type="caution">
    <text evidence="1">The sequence shown here is derived from an EMBL/GenBank/DDBJ whole genome shotgun (WGS) entry which is preliminary data.</text>
</comment>
<accession>A0AAJ3LT57</accession>
<evidence type="ECO:0000313" key="1">
    <source>
        <dbReference type="EMBL" id="OAT46016.1"/>
    </source>
</evidence>
<sequence length="103" mass="11572">MIYLYSGGGDLIKQVRVNKAAADKVLEIAQNNPIFTIDSEYYDIPELDRISTILLIEPSIELALDICRNYSHHMDIVIAESALVGMKLTVCQVEFEVIKICVL</sequence>
<dbReference type="EMBL" id="LXEV01000028">
    <property type="protein sequence ID" value="OAT46016.1"/>
    <property type="molecule type" value="Genomic_DNA"/>
</dbReference>